<evidence type="ECO:0000313" key="4">
    <source>
        <dbReference type="Proteomes" id="UP001609219"/>
    </source>
</evidence>
<evidence type="ECO:0008006" key="5">
    <source>
        <dbReference type="Google" id="ProtNLM"/>
    </source>
</evidence>
<evidence type="ECO:0000313" key="2">
    <source>
        <dbReference type="EMBL" id="MFH5232888.1"/>
    </source>
</evidence>
<organism evidence="1 3">
    <name type="scientific">Antrihabitans spumae</name>
    <dbReference type="NCBI Taxonomy" id="3373370"/>
    <lineage>
        <taxon>Bacteria</taxon>
        <taxon>Bacillati</taxon>
        <taxon>Actinomycetota</taxon>
        <taxon>Actinomycetes</taxon>
        <taxon>Mycobacteriales</taxon>
        <taxon>Nocardiaceae</taxon>
        <taxon>Antrihabitans</taxon>
    </lineage>
</organism>
<dbReference type="Proteomes" id="UP001609219">
    <property type="component" value="Unassembled WGS sequence"/>
</dbReference>
<evidence type="ECO:0000313" key="3">
    <source>
        <dbReference type="Proteomes" id="UP001609175"/>
    </source>
</evidence>
<dbReference type="RefSeq" id="WP_395117891.1">
    <property type="nucleotide sequence ID" value="NZ_JBIMSN010000169.1"/>
</dbReference>
<gene>
    <name evidence="1" type="ORF">ACHIPZ_24940</name>
    <name evidence="2" type="ORF">ACHIRB_30630</name>
</gene>
<name>A0ABW7JTT4_9NOCA</name>
<dbReference type="Proteomes" id="UP001609175">
    <property type="component" value="Unassembled WGS sequence"/>
</dbReference>
<dbReference type="EMBL" id="JBIMSN010000169">
    <property type="protein sequence ID" value="MFH5232888.1"/>
    <property type="molecule type" value="Genomic_DNA"/>
</dbReference>
<sequence>MSGKLRPGVVRDAILDSLRGSRVLTIDEIHAAVEKRIGAGVARSSVRSYLSLNTPTTFERLDRGAYKLAQK</sequence>
<dbReference type="EMBL" id="JBIMSO010000114">
    <property type="protein sequence ID" value="MFH5211423.1"/>
    <property type="molecule type" value="Genomic_DNA"/>
</dbReference>
<keyword evidence="4" id="KW-1185">Reference proteome</keyword>
<accession>A0ABW7JTT4</accession>
<comment type="caution">
    <text evidence="1">The sequence shown here is derived from an EMBL/GenBank/DDBJ whole genome shotgun (WGS) entry which is preliminary data.</text>
</comment>
<reference evidence="3 4" key="1">
    <citation type="submission" date="2024-10" db="EMBL/GenBank/DDBJ databases">
        <authorList>
            <person name="Riesco R."/>
        </authorList>
    </citation>
    <scope>NUCLEOTIDE SEQUENCE [LARGE SCALE GENOMIC DNA]</scope>
    <source>
        <strain evidence="1 3">NCIMB 15449</strain>
        <strain evidence="2 4">NCIMB 15450</strain>
    </source>
</reference>
<protein>
    <recommendedName>
        <fullName evidence="5">HTH HARE-type domain-containing protein</fullName>
    </recommendedName>
</protein>
<proteinExistence type="predicted"/>
<evidence type="ECO:0000313" key="1">
    <source>
        <dbReference type="EMBL" id="MFH5211423.1"/>
    </source>
</evidence>